<feature type="compositionally biased region" description="Polar residues" evidence="1">
    <location>
        <begin position="509"/>
        <end position="520"/>
    </location>
</feature>
<organism evidence="2 3">
    <name type="scientific">Zymoseptoria brevis</name>
    <dbReference type="NCBI Taxonomy" id="1047168"/>
    <lineage>
        <taxon>Eukaryota</taxon>
        <taxon>Fungi</taxon>
        <taxon>Dikarya</taxon>
        <taxon>Ascomycota</taxon>
        <taxon>Pezizomycotina</taxon>
        <taxon>Dothideomycetes</taxon>
        <taxon>Dothideomycetidae</taxon>
        <taxon>Mycosphaerellales</taxon>
        <taxon>Mycosphaerellaceae</taxon>
        <taxon>Zymoseptoria</taxon>
    </lineage>
</organism>
<feature type="compositionally biased region" description="Polar residues" evidence="1">
    <location>
        <begin position="353"/>
        <end position="365"/>
    </location>
</feature>
<feature type="region of interest" description="Disordered" evidence="1">
    <location>
        <begin position="634"/>
        <end position="655"/>
    </location>
</feature>
<feature type="compositionally biased region" description="Basic and acidic residues" evidence="1">
    <location>
        <begin position="780"/>
        <end position="807"/>
    </location>
</feature>
<feature type="compositionally biased region" description="Basic residues" evidence="1">
    <location>
        <begin position="808"/>
        <end position="818"/>
    </location>
</feature>
<feature type="compositionally biased region" description="Pro residues" evidence="1">
    <location>
        <begin position="483"/>
        <end position="498"/>
    </location>
</feature>
<feature type="compositionally biased region" description="Basic residues" evidence="1">
    <location>
        <begin position="499"/>
        <end position="508"/>
    </location>
</feature>
<accession>A0A0F4GK24</accession>
<gene>
    <name evidence="2" type="ORF">TI39_contig477g00011</name>
</gene>
<protein>
    <submittedName>
        <fullName evidence="2">Uncharacterized protein</fullName>
    </submittedName>
</protein>
<feature type="region of interest" description="Disordered" evidence="1">
    <location>
        <begin position="341"/>
        <end position="370"/>
    </location>
</feature>
<evidence type="ECO:0000256" key="1">
    <source>
        <dbReference type="SAM" id="MobiDB-lite"/>
    </source>
</evidence>
<name>A0A0F4GK24_9PEZI</name>
<dbReference type="EMBL" id="LAFY01000469">
    <property type="protein sequence ID" value="KJX97608.1"/>
    <property type="molecule type" value="Genomic_DNA"/>
</dbReference>
<feature type="region of interest" description="Disordered" evidence="1">
    <location>
        <begin position="773"/>
        <end position="893"/>
    </location>
</feature>
<feature type="region of interest" description="Disordered" evidence="1">
    <location>
        <begin position="406"/>
        <end position="521"/>
    </location>
</feature>
<feature type="compositionally biased region" description="Basic and acidic residues" evidence="1">
    <location>
        <begin position="130"/>
        <end position="145"/>
    </location>
</feature>
<proteinExistence type="predicted"/>
<dbReference type="OrthoDB" id="265717at2759"/>
<evidence type="ECO:0000313" key="3">
    <source>
        <dbReference type="Proteomes" id="UP000033647"/>
    </source>
</evidence>
<feature type="compositionally biased region" description="Polar residues" evidence="1">
    <location>
        <begin position="413"/>
        <end position="431"/>
    </location>
</feature>
<reference evidence="2 3" key="1">
    <citation type="submission" date="2015-03" db="EMBL/GenBank/DDBJ databases">
        <title>RNA-seq based gene annotation and comparative genomics of four Zymoseptoria species reveal species-specific pathogenicity related genes and transposable element activity.</title>
        <authorList>
            <person name="Grandaubert J."/>
            <person name="Bhattacharyya A."/>
            <person name="Stukenbrock E.H."/>
        </authorList>
    </citation>
    <scope>NUCLEOTIDE SEQUENCE [LARGE SCALE GENOMIC DNA]</scope>
    <source>
        <strain evidence="2 3">Zb18110</strain>
    </source>
</reference>
<comment type="caution">
    <text evidence="2">The sequence shown here is derived from an EMBL/GenBank/DDBJ whole genome shotgun (WGS) entry which is preliminary data.</text>
</comment>
<keyword evidence="3" id="KW-1185">Reference proteome</keyword>
<evidence type="ECO:0000313" key="2">
    <source>
        <dbReference type="EMBL" id="KJX97608.1"/>
    </source>
</evidence>
<feature type="region of interest" description="Disordered" evidence="1">
    <location>
        <begin position="201"/>
        <end position="262"/>
    </location>
</feature>
<dbReference type="STRING" id="1047168.A0A0F4GK24"/>
<dbReference type="AlphaFoldDB" id="A0A0F4GK24"/>
<sequence length="893" mass="97988">MSDPLNSFEYLAGNQDSAGLGDQPDDPVLEEDNGNNDTGTPIGANDRPHNQLQFQEQQYLAEPTLEQHLPEADLSSPFPNLCALDDDYTKAWNEFMQDPPLAGIDAENNEAEAPQDPATGEGGGAEQADELGREDAVHRSKRPIEDAAEQSAAKRQHWSETPGGVGGVYGQQDISAADSNHHLDITAGWVAAAGLAAPRIEGGQDDESYPHNGEVLSQSKAFDPGFQPSFCRGEEGNTNALDEYPYPSSFSSGDPNAPGWQQQHDLEHNWRAQDDHGFSAKPPVHGFGAQQPFHGFEEQQHVYDFNAEQPVHSFEAQQPFQRFDTQPQVYNSNAALEQTESHAGFPGDDLESTRQGWHTDPSNPNGLPEAFDETCAGAGAEVASSDTLEARMRAALEAELGIGGEGGSIDPQLLQQGYNQSQPQPENSAYISNYHPYPSNQQLPSSSAYLSSSAYPAPANQPYQQSFAPHPTHPTRRPQSPQQNPPFPFSTQQLPPPRRVNRPTHTHNRSTTPATPTMRGNNEGICLDCHKPFRLSTSPGRCKRCGQKYERRTALPPIFILDPEVPTLEAARNVLFPLVEGREVGESWDGVLLSFGMEAEEEHGGMGRKQAEDRAMEWGVQECLAGVNEVCRPPSSATGYGGGGEEEVQEDPSTTPWALNQQKTLNQKAKMLGNSLYSPSHVTARLRALMAEVLNFHASNESHGDQEVEERRVFYPLGGDTLGYGEDLSLGFRERVGVMREVLRRDKRVVMDVLEGRGVRGFVGAPWSYHKRKDSNNGCNEKKKTMAQIAREEVERREGEAGIEKPARKTRAKGKGRRKESMLSVVRNVEDADDDADGEFGVGPARMTRPTRGGTRRRRGLRSSLGGRGGMESGGGEEDDDGDDELGEYRRFF</sequence>
<feature type="compositionally biased region" description="Acidic residues" evidence="1">
    <location>
        <begin position="875"/>
        <end position="886"/>
    </location>
</feature>
<feature type="region of interest" description="Disordered" evidence="1">
    <location>
        <begin position="1"/>
        <end position="172"/>
    </location>
</feature>
<feature type="compositionally biased region" description="Polar residues" evidence="1">
    <location>
        <begin position="248"/>
        <end position="262"/>
    </location>
</feature>
<feature type="compositionally biased region" description="Acidic residues" evidence="1">
    <location>
        <begin position="23"/>
        <end position="34"/>
    </location>
</feature>
<dbReference type="Proteomes" id="UP000033647">
    <property type="component" value="Unassembled WGS sequence"/>
</dbReference>
<feature type="compositionally biased region" description="Low complexity" evidence="1">
    <location>
        <begin position="443"/>
        <end position="458"/>
    </location>
</feature>